<dbReference type="EMBL" id="JAGRRH010000024">
    <property type="protein sequence ID" value="KAG7342597.1"/>
    <property type="molecule type" value="Genomic_DNA"/>
</dbReference>
<dbReference type="EMBL" id="JAGRRH010000024">
    <property type="protein sequence ID" value="KAG7342599.1"/>
    <property type="molecule type" value="Genomic_DNA"/>
</dbReference>
<gene>
    <name evidence="4" type="ORF">IV203_017839</name>
    <name evidence="5" type="ORF">IV203_017842</name>
    <name evidence="2" type="ORF">IV203_020540</name>
    <name evidence="3" type="ORF">IV203_020542</name>
</gene>
<dbReference type="PANTHER" id="PTHR10026">
    <property type="entry name" value="CYCLIN"/>
    <property type="match status" value="1"/>
</dbReference>
<dbReference type="EMBL" id="JAGRRH010000003">
    <property type="protein sequence ID" value="KAG7371701.1"/>
    <property type="molecule type" value="Genomic_DNA"/>
</dbReference>
<evidence type="ECO:0000259" key="1">
    <source>
        <dbReference type="Pfam" id="PF00134"/>
    </source>
</evidence>
<evidence type="ECO:0000313" key="6">
    <source>
        <dbReference type="Proteomes" id="UP000693970"/>
    </source>
</evidence>
<dbReference type="InterPro" id="IPR006671">
    <property type="entry name" value="Cyclin_N"/>
</dbReference>
<comment type="caution">
    <text evidence="5">The sequence shown here is derived from an EMBL/GenBank/DDBJ whole genome shotgun (WGS) entry which is preliminary data.</text>
</comment>
<reference evidence="5" key="2">
    <citation type="submission" date="2021-04" db="EMBL/GenBank/DDBJ databases">
        <authorList>
            <person name="Podell S."/>
        </authorList>
    </citation>
    <scope>NUCLEOTIDE SEQUENCE</scope>
    <source>
        <strain evidence="5">Hildebrandi</strain>
    </source>
</reference>
<organism evidence="5 6">
    <name type="scientific">Nitzschia inconspicua</name>
    <dbReference type="NCBI Taxonomy" id="303405"/>
    <lineage>
        <taxon>Eukaryota</taxon>
        <taxon>Sar</taxon>
        <taxon>Stramenopiles</taxon>
        <taxon>Ochrophyta</taxon>
        <taxon>Bacillariophyta</taxon>
        <taxon>Bacillariophyceae</taxon>
        <taxon>Bacillariophycidae</taxon>
        <taxon>Bacillariales</taxon>
        <taxon>Bacillariaceae</taxon>
        <taxon>Nitzschia</taxon>
    </lineage>
</organism>
<reference evidence="5" key="1">
    <citation type="journal article" date="2021" name="Sci. Rep.">
        <title>Diploid genomic architecture of Nitzschia inconspicua, an elite biomass production diatom.</title>
        <authorList>
            <person name="Oliver A."/>
            <person name="Podell S."/>
            <person name="Pinowska A."/>
            <person name="Traller J.C."/>
            <person name="Smith S.R."/>
            <person name="McClure R."/>
            <person name="Beliaev A."/>
            <person name="Bohutskyi P."/>
            <person name="Hill E.A."/>
            <person name="Rabines A."/>
            <person name="Zheng H."/>
            <person name="Allen L.Z."/>
            <person name="Kuo A."/>
            <person name="Grigoriev I.V."/>
            <person name="Allen A.E."/>
            <person name="Hazlebeck D."/>
            <person name="Allen E.E."/>
        </authorList>
    </citation>
    <scope>NUCLEOTIDE SEQUENCE</scope>
    <source>
        <strain evidence="5">Hildebrandi</strain>
    </source>
</reference>
<name>A0A9K3M420_9STRA</name>
<sequence>MTPKPAATTTTPLTKLDRTVQILLNDPDKTASQRDGISARIERLHRWHGVSLIRQSCGKLQLGPSVIATAATIFHRYYHQVSLHNSDVWSVAMACTLLATKLEEQPKTIFQIVHVYAQLYADRLIGKDIDSFEQRLLLEQSLSPYYGSFTTELSKTWNQFFTQIRVQTTINNNANINREDLTTPSSVAFNNNKHGPVYQEWSSTIHKYEHLILRQLGFTLYWIPNSHPHTFLLYFCQVLEWRQPSKPTPLTSPQHQHQKISLRQSQWVQCAWNYCNDACCYLDVCTRYPAEVVASAAILLTSQCYAVSLPQSPVPWWHVFVGQQHGQALVDVANVMAGLSVSATMSTTIQEKSHTNNNKMNDTSIDWLLATKGFVRSLVTRTDDHETSFNDPNSFLWEYQKEVFEKKRKLS</sequence>
<dbReference type="OrthoDB" id="10264655at2759"/>
<evidence type="ECO:0000313" key="4">
    <source>
        <dbReference type="EMBL" id="KAG7371698.1"/>
    </source>
</evidence>
<proteinExistence type="predicted"/>
<dbReference type="Pfam" id="PF00134">
    <property type="entry name" value="Cyclin_N"/>
    <property type="match status" value="1"/>
</dbReference>
<dbReference type="EMBL" id="JAGRRH010000003">
    <property type="protein sequence ID" value="KAG7371698.1"/>
    <property type="molecule type" value="Genomic_DNA"/>
</dbReference>
<evidence type="ECO:0000313" key="5">
    <source>
        <dbReference type="EMBL" id="KAG7371701.1"/>
    </source>
</evidence>
<dbReference type="Proteomes" id="UP000693970">
    <property type="component" value="Unassembled WGS sequence"/>
</dbReference>
<accession>A0A9K3M420</accession>
<dbReference type="GO" id="GO:0006357">
    <property type="term" value="P:regulation of transcription by RNA polymerase II"/>
    <property type="evidence" value="ECO:0007669"/>
    <property type="project" value="InterPro"/>
</dbReference>
<keyword evidence="6" id="KW-1185">Reference proteome</keyword>
<dbReference type="AlphaFoldDB" id="A0A9K3M420"/>
<dbReference type="InterPro" id="IPR043198">
    <property type="entry name" value="Cyclin/Ssn8"/>
</dbReference>
<evidence type="ECO:0000313" key="2">
    <source>
        <dbReference type="EMBL" id="KAG7342597.1"/>
    </source>
</evidence>
<evidence type="ECO:0000313" key="3">
    <source>
        <dbReference type="EMBL" id="KAG7342599.1"/>
    </source>
</evidence>
<dbReference type="GO" id="GO:0016538">
    <property type="term" value="F:cyclin-dependent protein serine/threonine kinase regulator activity"/>
    <property type="evidence" value="ECO:0007669"/>
    <property type="project" value="InterPro"/>
</dbReference>
<protein>
    <submittedName>
        <fullName evidence="5">Cyclin-like protein</fullName>
    </submittedName>
</protein>
<feature type="domain" description="Cyclin N-terminal" evidence="1">
    <location>
        <begin position="41"/>
        <end position="123"/>
    </location>
</feature>